<organism evidence="3 4">
    <name type="scientific">Linum tenue</name>
    <dbReference type="NCBI Taxonomy" id="586396"/>
    <lineage>
        <taxon>Eukaryota</taxon>
        <taxon>Viridiplantae</taxon>
        <taxon>Streptophyta</taxon>
        <taxon>Embryophyta</taxon>
        <taxon>Tracheophyta</taxon>
        <taxon>Spermatophyta</taxon>
        <taxon>Magnoliopsida</taxon>
        <taxon>eudicotyledons</taxon>
        <taxon>Gunneridae</taxon>
        <taxon>Pentapetalae</taxon>
        <taxon>rosids</taxon>
        <taxon>fabids</taxon>
        <taxon>Malpighiales</taxon>
        <taxon>Linaceae</taxon>
        <taxon>Linum</taxon>
    </lineage>
</organism>
<protein>
    <recommendedName>
        <fullName evidence="2">Pectinesterase inhibitor domain-containing protein</fullName>
    </recommendedName>
</protein>
<dbReference type="GO" id="GO:0004857">
    <property type="term" value="F:enzyme inhibitor activity"/>
    <property type="evidence" value="ECO:0007669"/>
    <property type="project" value="InterPro"/>
</dbReference>
<evidence type="ECO:0000256" key="1">
    <source>
        <dbReference type="SAM" id="SignalP"/>
    </source>
</evidence>
<feature type="domain" description="Pectinesterase inhibitor" evidence="2">
    <location>
        <begin position="69"/>
        <end position="230"/>
    </location>
</feature>
<dbReference type="AlphaFoldDB" id="A0AAV0PUK1"/>
<sequence length="236" mass="24768">MNTKQVLFAGTIALLLSTIFATESPSESPSDSPSAPGWFQNGDDSFTFASVVVFITPNYDPDATAESVNNNQTIQDLCAKTDDPTQCLQFLGNTPEADPASVILSDIKILKALLSEGSYIAVQEGSKDPSVSSETKKSLDVCLENYDKANKSLDAASTACAECVKDDNGGDKAKKCPKETVKKLTAMLSAVVSNFGFCDEALNAASGNAKLWVMDANDAMADAANGVLAVAKTLDS</sequence>
<comment type="caution">
    <text evidence="3">The sequence shown here is derived from an EMBL/GenBank/DDBJ whole genome shotgun (WGS) entry which is preliminary data.</text>
</comment>
<keyword evidence="1" id="KW-0732">Signal</keyword>
<proteinExistence type="predicted"/>
<gene>
    <name evidence="3" type="ORF">LITE_LOCUS40124</name>
</gene>
<dbReference type="Gene3D" id="1.20.140.40">
    <property type="entry name" value="Invertase/pectin methylesterase inhibitor family protein"/>
    <property type="match status" value="1"/>
</dbReference>
<evidence type="ECO:0000313" key="4">
    <source>
        <dbReference type="Proteomes" id="UP001154282"/>
    </source>
</evidence>
<evidence type="ECO:0000259" key="2">
    <source>
        <dbReference type="SMART" id="SM00856"/>
    </source>
</evidence>
<dbReference type="NCBIfam" id="TIGR01614">
    <property type="entry name" value="PME_inhib"/>
    <property type="match status" value="1"/>
</dbReference>
<feature type="signal peptide" evidence="1">
    <location>
        <begin position="1"/>
        <end position="21"/>
    </location>
</feature>
<dbReference type="Pfam" id="PF04043">
    <property type="entry name" value="PMEI"/>
    <property type="match status" value="1"/>
</dbReference>
<dbReference type="SUPFAM" id="SSF101148">
    <property type="entry name" value="Plant invertase/pectin methylesterase inhibitor"/>
    <property type="match status" value="1"/>
</dbReference>
<evidence type="ECO:0000313" key="3">
    <source>
        <dbReference type="EMBL" id="CAI0474640.1"/>
    </source>
</evidence>
<dbReference type="EMBL" id="CAMGYJ010000009">
    <property type="protein sequence ID" value="CAI0474640.1"/>
    <property type="molecule type" value="Genomic_DNA"/>
</dbReference>
<accession>A0AAV0PUK1</accession>
<reference evidence="3" key="1">
    <citation type="submission" date="2022-08" db="EMBL/GenBank/DDBJ databases">
        <authorList>
            <person name="Gutierrez-Valencia J."/>
        </authorList>
    </citation>
    <scope>NUCLEOTIDE SEQUENCE</scope>
</reference>
<dbReference type="InterPro" id="IPR035513">
    <property type="entry name" value="Invertase/methylesterase_inhib"/>
</dbReference>
<name>A0AAV0PUK1_9ROSI</name>
<keyword evidence="4" id="KW-1185">Reference proteome</keyword>
<feature type="chain" id="PRO_5043516324" description="Pectinesterase inhibitor domain-containing protein" evidence="1">
    <location>
        <begin position="22"/>
        <end position="236"/>
    </location>
</feature>
<dbReference type="Proteomes" id="UP001154282">
    <property type="component" value="Unassembled WGS sequence"/>
</dbReference>
<dbReference type="InterPro" id="IPR006501">
    <property type="entry name" value="Pectinesterase_inhib_dom"/>
</dbReference>
<dbReference type="SMART" id="SM00856">
    <property type="entry name" value="PMEI"/>
    <property type="match status" value="1"/>
</dbReference>